<accession>A0ABU3KBE7</accession>
<sequence length="505" mass="56561">MTHEFKAMKKPRTQIKFHPTLRILLIALAVVMCQVPVNNALAERMEQLDDNKITKAVEKAFSVDPSVPGHLIDVTTKKGVVALSGKAPHLRGKMRATSVAETIRGVQAVVNTVTIKNLGLSDEHIRQNVEEVLSHDPATEKYDLEVQVQNKTATLSGSVNSWAAGNLAEKIASGARGVHEVVNNIEVSYEGKRSDGQIADEIQKRLQTDVWINADGLDVSVRDGRVWLSGVVGSASEKRRARNNAYVMGVKSVDDSQLFVKWWAKGNMRRTKTFDMLSDDTIKEHVQLALAYDPRVFWFSIDIAVEDGVVTLQGTVDNLNAKHSAQETARHTRGVLWVNNYLKVRLPEYPDDEEIKRRIETLIAIDPDLEPFTIDPLVHDGKVTLRGTVGSYYERRLAEHLAARVKGVLEVKNNLVIPDSWEWTPDAVIQQDIEDELWWSPFVDSDDITVTVEHGIATLRGTVNSWFEYEAALENAKEGGARLVESQLTVRKYLDFDWPPPKPNP</sequence>
<dbReference type="InterPro" id="IPR051686">
    <property type="entry name" value="Lipoprotein_DolP"/>
</dbReference>
<dbReference type="InterPro" id="IPR014004">
    <property type="entry name" value="Transpt-assoc_nodulatn_dom_bac"/>
</dbReference>
<dbReference type="RefSeq" id="WP_313834321.1">
    <property type="nucleotide sequence ID" value="NZ_JAQOUE010000002.1"/>
</dbReference>
<feature type="domain" description="BON" evidence="1">
    <location>
        <begin position="278"/>
        <end position="346"/>
    </location>
</feature>
<proteinExistence type="predicted"/>
<evidence type="ECO:0000313" key="2">
    <source>
        <dbReference type="EMBL" id="MDT7043728.1"/>
    </source>
</evidence>
<dbReference type="PANTHER" id="PTHR34606:SF15">
    <property type="entry name" value="BON DOMAIN-CONTAINING PROTEIN"/>
    <property type="match status" value="1"/>
</dbReference>
<feature type="domain" description="BON" evidence="1">
    <location>
        <begin position="121"/>
        <end position="189"/>
    </location>
</feature>
<feature type="domain" description="BON" evidence="1">
    <location>
        <begin position="351"/>
        <end position="419"/>
    </location>
</feature>
<gene>
    <name evidence="2" type="ORF">PPG34_15345</name>
</gene>
<feature type="domain" description="BON" evidence="1">
    <location>
        <begin position="194"/>
        <end position="262"/>
    </location>
</feature>
<dbReference type="PANTHER" id="PTHR34606">
    <property type="entry name" value="BON DOMAIN-CONTAINING PROTEIN"/>
    <property type="match status" value="1"/>
</dbReference>
<protein>
    <submittedName>
        <fullName evidence="2">BON domain-containing protein</fullName>
    </submittedName>
</protein>
<evidence type="ECO:0000313" key="3">
    <source>
        <dbReference type="Proteomes" id="UP001250932"/>
    </source>
</evidence>
<feature type="domain" description="BON" evidence="1">
    <location>
        <begin position="49"/>
        <end position="117"/>
    </location>
</feature>
<dbReference type="SMART" id="SM00749">
    <property type="entry name" value="BON"/>
    <property type="match status" value="6"/>
</dbReference>
<organism evidence="2 3">
    <name type="scientific">Candidatus Nitronereus thalassa</name>
    <dbReference type="NCBI Taxonomy" id="3020898"/>
    <lineage>
        <taxon>Bacteria</taxon>
        <taxon>Pseudomonadati</taxon>
        <taxon>Nitrospirota</taxon>
        <taxon>Nitrospiria</taxon>
        <taxon>Nitrospirales</taxon>
        <taxon>Nitrospiraceae</taxon>
        <taxon>Candidatus Nitronereus</taxon>
    </lineage>
</organism>
<evidence type="ECO:0000259" key="1">
    <source>
        <dbReference type="PROSITE" id="PS50914"/>
    </source>
</evidence>
<feature type="domain" description="BON" evidence="1">
    <location>
        <begin position="425"/>
        <end position="492"/>
    </location>
</feature>
<reference evidence="2 3" key="1">
    <citation type="journal article" date="2023" name="ISME J.">
        <title>Cultivation and genomic characterization of novel and ubiquitous marine nitrite-oxidizing bacteria from the Nitrospirales.</title>
        <authorList>
            <person name="Mueller A.J."/>
            <person name="Daebeler A."/>
            <person name="Herbold C.W."/>
            <person name="Kirkegaard R.H."/>
            <person name="Daims H."/>
        </authorList>
    </citation>
    <scope>NUCLEOTIDE SEQUENCE [LARGE SCALE GENOMIC DNA]</scope>
    <source>
        <strain evidence="2 3">EB</strain>
    </source>
</reference>
<dbReference type="PROSITE" id="PS50914">
    <property type="entry name" value="BON"/>
    <property type="match status" value="6"/>
</dbReference>
<comment type="caution">
    <text evidence="2">The sequence shown here is derived from an EMBL/GenBank/DDBJ whole genome shotgun (WGS) entry which is preliminary data.</text>
</comment>
<dbReference type="Gene3D" id="3.30.1340.30">
    <property type="match status" value="6"/>
</dbReference>
<dbReference type="EMBL" id="JAQOUE010000002">
    <property type="protein sequence ID" value="MDT7043728.1"/>
    <property type="molecule type" value="Genomic_DNA"/>
</dbReference>
<dbReference type="Pfam" id="PF04972">
    <property type="entry name" value="BON"/>
    <property type="match status" value="6"/>
</dbReference>
<name>A0ABU3KBE7_9BACT</name>
<dbReference type="InterPro" id="IPR007055">
    <property type="entry name" value="BON_dom"/>
</dbReference>
<keyword evidence="3" id="KW-1185">Reference proteome</keyword>
<dbReference type="Proteomes" id="UP001250932">
    <property type="component" value="Unassembled WGS sequence"/>
</dbReference>